<keyword evidence="3" id="KW-0805">Transcription regulation</keyword>
<keyword evidence="8" id="KW-1185">Reference proteome</keyword>
<feature type="region of interest" description="Disordered" evidence="6">
    <location>
        <begin position="345"/>
        <end position="368"/>
    </location>
</feature>
<dbReference type="GO" id="GO:0006357">
    <property type="term" value="P:regulation of transcription by RNA polymerase II"/>
    <property type="evidence" value="ECO:0007669"/>
    <property type="project" value="InterPro"/>
</dbReference>
<evidence type="ECO:0000313" key="8">
    <source>
        <dbReference type="Proteomes" id="UP000663760"/>
    </source>
</evidence>
<reference evidence="7" key="1">
    <citation type="submission" date="2020-02" db="EMBL/GenBank/DDBJ databases">
        <authorList>
            <person name="Scholz U."/>
            <person name="Mascher M."/>
            <person name="Fiebig A."/>
        </authorList>
    </citation>
    <scope>NUCLEOTIDE SEQUENCE</scope>
</reference>
<comment type="subcellular location">
    <subcellularLocation>
        <location evidence="1">Nucleus</location>
    </subcellularLocation>
</comment>
<dbReference type="InterPro" id="IPR019313">
    <property type="entry name" value="Mediator_Med17"/>
</dbReference>
<evidence type="ECO:0000256" key="1">
    <source>
        <dbReference type="ARBA" id="ARBA00004123"/>
    </source>
</evidence>
<dbReference type="Proteomes" id="UP000663760">
    <property type="component" value="Chromosome 17"/>
</dbReference>
<dbReference type="PANTHER" id="PTHR13114">
    <property type="entry name" value="MEDIATOR OF RNA POLYMERASE II TRANSCRIPTION SUBUNIT 17"/>
    <property type="match status" value="1"/>
</dbReference>
<dbReference type="GO" id="GO:0003712">
    <property type="term" value="F:transcription coregulator activity"/>
    <property type="evidence" value="ECO:0007669"/>
    <property type="project" value="InterPro"/>
</dbReference>
<dbReference type="OrthoDB" id="2020583at2759"/>
<evidence type="ECO:0000256" key="3">
    <source>
        <dbReference type="ARBA" id="ARBA00023015"/>
    </source>
</evidence>
<comment type="similarity">
    <text evidence="2">Belongs to the Mediator complex subunit 17 family.</text>
</comment>
<proteinExistence type="inferred from homology"/>
<dbReference type="AlphaFoldDB" id="A0A7I8LJF8"/>
<keyword evidence="4" id="KW-0804">Transcription</keyword>
<dbReference type="GO" id="GO:0016592">
    <property type="term" value="C:mediator complex"/>
    <property type="evidence" value="ECO:0007669"/>
    <property type="project" value="InterPro"/>
</dbReference>
<evidence type="ECO:0000256" key="2">
    <source>
        <dbReference type="ARBA" id="ARBA00005635"/>
    </source>
</evidence>
<keyword evidence="5" id="KW-0539">Nucleus</keyword>
<gene>
    <name evidence="7" type="ORF">SI8410_17020568</name>
</gene>
<dbReference type="PANTHER" id="PTHR13114:SF7">
    <property type="entry name" value="MEDIATOR OF RNA POLYMERASE II TRANSCRIPTION SUBUNIT 17"/>
    <property type="match status" value="1"/>
</dbReference>
<accession>A0A7I8LJF8</accession>
<dbReference type="GO" id="GO:0070847">
    <property type="term" value="C:core mediator complex"/>
    <property type="evidence" value="ECO:0007669"/>
    <property type="project" value="TreeGrafter"/>
</dbReference>
<organism evidence="7 8">
    <name type="scientific">Spirodela intermedia</name>
    <name type="common">Intermediate duckweed</name>
    <dbReference type="NCBI Taxonomy" id="51605"/>
    <lineage>
        <taxon>Eukaryota</taxon>
        <taxon>Viridiplantae</taxon>
        <taxon>Streptophyta</taxon>
        <taxon>Embryophyta</taxon>
        <taxon>Tracheophyta</taxon>
        <taxon>Spermatophyta</taxon>
        <taxon>Magnoliopsida</taxon>
        <taxon>Liliopsida</taxon>
        <taxon>Araceae</taxon>
        <taxon>Lemnoideae</taxon>
        <taxon>Spirodela</taxon>
    </lineage>
</organism>
<evidence type="ECO:0000256" key="5">
    <source>
        <dbReference type="ARBA" id="ARBA00023242"/>
    </source>
</evidence>
<evidence type="ECO:0000313" key="7">
    <source>
        <dbReference type="EMBL" id="CAA7409890.1"/>
    </source>
</evidence>
<name>A0A7I8LJF8_SPIIN</name>
<protein>
    <submittedName>
        <fullName evidence="7">Uncharacterized protein</fullName>
    </submittedName>
</protein>
<evidence type="ECO:0000256" key="4">
    <source>
        <dbReference type="ARBA" id="ARBA00023163"/>
    </source>
</evidence>
<dbReference type="EMBL" id="LR746280">
    <property type="protein sequence ID" value="CAA7409890.1"/>
    <property type="molecule type" value="Genomic_DNA"/>
</dbReference>
<evidence type="ECO:0000256" key="6">
    <source>
        <dbReference type="SAM" id="MobiDB-lite"/>
    </source>
</evidence>
<sequence length="673" mass="74948">MGEARMEIHLDKLPLKRVESTDEAGVERFPPEIGTDEKRLDLIRRIDFSWVVEKDAKKAKKKSPREGAAVAAAPPWPWQGLVENLHLASQELSVIIDLINTVEANDAVAVAGMTRPKQLPNELLSDLSVSAATKLQRLRHLGKYFKQSSQALEKQVVREARFYGSLIRLQQNWKVKRQRQSAPGNEGFTIDLHDSSLSDPTVFSRPSLLSTVRIDHDPTGMLALQLPPKSCRSLHFGFAPFSGEDIKCRMQKSYISKRDDSRSEDDKIDPLTEAAVDESVQGTHSVLREIHQAIFEEQVFDLVNRETVDSPFGVNVTGMREDYLQLGIGQEASVYLCLRSSGKEGSNQTASSDGTCNRESGVSHSDSSELMMINEKQDSFGKEMMKLPNPICFEIYLRCILHENVFLRAKEGHSPAIKNRASAQSLGEGIGLLGYFCATIAHRVFSKKVFSVLENLVERVPYLHLLTHPTWHSRTSSWSINMKVPLSIVYSAKRAKHLGTQESKSEAGLQFHTKVAVNDESISISGEGIPNTIGSFKRDSMDMSLLNCYSCDIVDLPVILLQQVAVQVISWLHDEALVVGMKSSTDFLSLCLELGQSEKLRLVAHLDPEDVLGCISWWLVADNGRAIVKDKAHSDTLSGYPERRRFLGHVSLESLFLILMDLVRLSSSSVGGI</sequence>
<feature type="compositionally biased region" description="Polar residues" evidence="6">
    <location>
        <begin position="345"/>
        <end position="365"/>
    </location>
</feature>